<dbReference type="OrthoDB" id="6587477at2759"/>
<organism evidence="3 4">
    <name type="scientific">Cinara cedri</name>
    <dbReference type="NCBI Taxonomy" id="506608"/>
    <lineage>
        <taxon>Eukaryota</taxon>
        <taxon>Metazoa</taxon>
        <taxon>Ecdysozoa</taxon>
        <taxon>Arthropoda</taxon>
        <taxon>Hexapoda</taxon>
        <taxon>Insecta</taxon>
        <taxon>Pterygota</taxon>
        <taxon>Neoptera</taxon>
        <taxon>Paraneoptera</taxon>
        <taxon>Hemiptera</taxon>
        <taxon>Sternorrhyncha</taxon>
        <taxon>Aphidomorpha</taxon>
        <taxon>Aphidoidea</taxon>
        <taxon>Aphididae</taxon>
        <taxon>Lachninae</taxon>
        <taxon>Cinara</taxon>
    </lineage>
</organism>
<feature type="transmembrane region" description="Helical" evidence="2">
    <location>
        <begin position="346"/>
        <end position="364"/>
    </location>
</feature>
<keyword evidence="2" id="KW-1133">Transmembrane helix</keyword>
<sequence length="440" mass="49752">MEYWKKVTFLLSLYMFLFEIRPLETYLTSYLTGPNGNVSLSEVANTMTSIRSYTALMAAVIMFCISEYFFKSAIIVFTIFSFITYVLLTGTPSLTQLRVSMVGIGATSHTFVLGYSYLFSQIDDTKLYQSATSIISFSLLFGIFVGSILAQIITSTSQGVYSALPYCNAFAMFLALICACLFPVKMHHYYLTDNFLNENSKLLRNGLKTIKEFDGETIIIDRFKKKNTVEIVLDKLFLDFKTSFANTTVIKRSLWYMVSMGTHFQIINNMNVLYSYIISRPGNNDVLMNGDADALINLCGALGAYLIGRMKLDWTYHGDTFIAFCTTITGVLMASCYFYNHLISIYLTYVMYSLVCQMAFTINLSEIAKHLKNNCFSIVLGFNLIGALLVSSSLMLFFVQINFLDITIPGRFLFIGGMNISLGVVFWFLSYSSIHQRNTL</sequence>
<dbReference type="PANTHER" id="PTHR10686:SF18">
    <property type="entry name" value="IP11787P-RELATED"/>
    <property type="match status" value="1"/>
</dbReference>
<keyword evidence="2" id="KW-0472">Membrane</keyword>
<gene>
    <name evidence="3" type="ORF">CINCED_3A023946</name>
</gene>
<dbReference type="Proteomes" id="UP000325440">
    <property type="component" value="Unassembled WGS sequence"/>
</dbReference>
<feature type="transmembrane region" description="Helical" evidence="2">
    <location>
        <begin position="159"/>
        <end position="182"/>
    </location>
</feature>
<feature type="transmembrane region" description="Helical" evidence="2">
    <location>
        <begin position="411"/>
        <end position="431"/>
    </location>
</feature>
<dbReference type="PANTHER" id="PTHR10686">
    <property type="entry name" value="FOLATE TRANSPORTER"/>
    <property type="match status" value="1"/>
</dbReference>
<dbReference type="InterPro" id="IPR036259">
    <property type="entry name" value="MFS_trans_sf"/>
</dbReference>
<comment type="similarity">
    <text evidence="1">Belongs to the reduced folate carrier (RFC) transporter (TC 2.A.48) family.</text>
</comment>
<feature type="transmembrane region" description="Helical" evidence="2">
    <location>
        <begin position="376"/>
        <end position="399"/>
    </location>
</feature>
<keyword evidence="4" id="KW-1185">Reference proteome</keyword>
<dbReference type="GO" id="GO:0005886">
    <property type="term" value="C:plasma membrane"/>
    <property type="evidence" value="ECO:0007669"/>
    <property type="project" value="TreeGrafter"/>
</dbReference>
<feature type="transmembrane region" description="Helical" evidence="2">
    <location>
        <begin position="290"/>
        <end position="308"/>
    </location>
</feature>
<feature type="transmembrane region" description="Helical" evidence="2">
    <location>
        <begin position="97"/>
        <end position="119"/>
    </location>
</feature>
<keyword evidence="2" id="KW-0812">Transmembrane</keyword>
<dbReference type="Gene3D" id="1.20.1250.20">
    <property type="entry name" value="MFS general substrate transporter like domains"/>
    <property type="match status" value="1"/>
</dbReference>
<dbReference type="SUPFAM" id="SSF103473">
    <property type="entry name" value="MFS general substrate transporter"/>
    <property type="match status" value="1"/>
</dbReference>
<dbReference type="GO" id="GO:0090482">
    <property type="term" value="F:vitamin transmembrane transporter activity"/>
    <property type="evidence" value="ECO:0007669"/>
    <property type="project" value="InterPro"/>
</dbReference>
<dbReference type="EMBL" id="CABPRJ010001923">
    <property type="protein sequence ID" value="VVC41678.1"/>
    <property type="molecule type" value="Genomic_DNA"/>
</dbReference>
<reference evidence="3 4" key="1">
    <citation type="submission" date="2019-08" db="EMBL/GenBank/DDBJ databases">
        <authorList>
            <person name="Alioto T."/>
            <person name="Alioto T."/>
            <person name="Gomez Garrido J."/>
        </authorList>
    </citation>
    <scope>NUCLEOTIDE SEQUENCE [LARGE SCALE GENOMIC DNA]</scope>
</reference>
<evidence type="ECO:0000256" key="2">
    <source>
        <dbReference type="SAM" id="Phobius"/>
    </source>
</evidence>
<evidence type="ECO:0000313" key="4">
    <source>
        <dbReference type="Proteomes" id="UP000325440"/>
    </source>
</evidence>
<feature type="transmembrane region" description="Helical" evidence="2">
    <location>
        <begin position="254"/>
        <end position="278"/>
    </location>
</feature>
<name>A0A5E4NH41_9HEMI</name>
<accession>A0A5E4NH41</accession>
<evidence type="ECO:0000256" key="1">
    <source>
        <dbReference type="ARBA" id="ARBA00005773"/>
    </source>
</evidence>
<evidence type="ECO:0000313" key="3">
    <source>
        <dbReference type="EMBL" id="VVC41678.1"/>
    </source>
</evidence>
<feature type="transmembrane region" description="Helical" evidence="2">
    <location>
        <begin position="320"/>
        <end position="340"/>
    </location>
</feature>
<feature type="transmembrane region" description="Helical" evidence="2">
    <location>
        <begin position="131"/>
        <end position="153"/>
    </location>
</feature>
<dbReference type="AlphaFoldDB" id="A0A5E4NH41"/>
<proteinExistence type="inferred from homology"/>
<dbReference type="InterPro" id="IPR002666">
    <property type="entry name" value="Folate_carrier"/>
</dbReference>
<dbReference type="Pfam" id="PF01770">
    <property type="entry name" value="Folate_carrier"/>
    <property type="match status" value="1"/>
</dbReference>
<protein>
    <submittedName>
        <fullName evidence="3">Reduced folate carrier,Major facilitator superfamily domain</fullName>
    </submittedName>
</protein>
<feature type="transmembrane region" description="Helical" evidence="2">
    <location>
        <begin position="72"/>
        <end position="91"/>
    </location>
</feature>